<evidence type="ECO:0000313" key="2">
    <source>
        <dbReference type="Proteomes" id="UP000004995"/>
    </source>
</evidence>
<dbReference type="EMBL" id="AGNK02001009">
    <property type="status" value="NOT_ANNOTATED_CDS"/>
    <property type="molecule type" value="Genomic_DNA"/>
</dbReference>
<accession>K3ZZ28</accession>
<dbReference type="Proteomes" id="UP000004995">
    <property type="component" value="Unassembled WGS sequence"/>
</dbReference>
<dbReference type="Gramene" id="KQL24098">
    <property type="protein sequence ID" value="KQL24098"/>
    <property type="gene ID" value="SETIT_031860mg"/>
</dbReference>
<reference evidence="1" key="2">
    <citation type="submission" date="2018-08" db="UniProtKB">
        <authorList>
            <consortium name="EnsemblPlants"/>
        </authorList>
    </citation>
    <scope>IDENTIFICATION</scope>
    <source>
        <strain evidence="1">Yugu1</strain>
    </source>
</reference>
<keyword evidence="2" id="KW-1185">Reference proteome</keyword>
<reference evidence="2" key="1">
    <citation type="journal article" date="2012" name="Nat. Biotechnol.">
        <title>Reference genome sequence of the model plant Setaria.</title>
        <authorList>
            <person name="Bennetzen J.L."/>
            <person name="Schmutz J."/>
            <person name="Wang H."/>
            <person name="Percifield R."/>
            <person name="Hawkins J."/>
            <person name="Pontaroli A.C."/>
            <person name="Estep M."/>
            <person name="Feng L."/>
            <person name="Vaughn J.N."/>
            <person name="Grimwood J."/>
            <person name="Jenkins J."/>
            <person name="Barry K."/>
            <person name="Lindquist E."/>
            <person name="Hellsten U."/>
            <person name="Deshpande S."/>
            <person name="Wang X."/>
            <person name="Wu X."/>
            <person name="Mitros T."/>
            <person name="Triplett J."/>
            <person name="Yang X."/>
            <person name="Ye C.Y."/>
            <person name="Mauro-Herrera M."/>
            <person name="Wang L."/>
            <person name="Li P."/>
            <person name="Sharma M."/>
            <person name="Sharma R."/>
            <person name="Ronald P.C."/>
            <person name="Panaud O."/>
            <person name="Kellogg E.A."/>
            <person name="Brutnell T.P."/>
            <person name="Doust A.N."/>
            <person name="Tuskan G.A."/>
            <person name="Rokhsar D."/>
            <person name="Devos K.M."/>
        </authorList>
    </citation>
    <scope>NUCLEOTIDE SEQUENCE [LARGE SCALE GENOMIC DNA]</scope>
    <source>
        <strain evidence="2">cv. Yugu1</strain>
    </source>
</reference>
<name>K3ZZ28_SETIT</name>
<dbReference type="AlphaFoldDB" id="K3ZZ28"/>
<proteinExistence type="predicted"/>
<protein>
    <submittedName>
        <fullName evidence="1">Uncharacterized protein</fullName>
    </submittedName>
</protein>
<evidence type="ECO:0000313" key="1">
    <source>
        <dbReference type="EnsemblPlants" id="KQL24098"/>
    </source>
</evidence>
<dbReference type="HOGENOM" id="CLU_3225527_0_0_1"/>
<sequence length="44" mass="5061">MNMDSLLIGHIETNKTKVSKKKEKQTKQEFHVQLSSVQTLFVVS</sequence>
<dbReference type="EnsemblPlants" id="KQL24098">
    <property type="protein sequence ID" value="KQL24098"/>
    <property type="gene ID" value="SETIT_031860mg"/>
</dbReference>
<organism evidence="1 2">
    <name type="scientific">Setaria italica</name>
    <name type="common">Foxtail millet</name>
    <name type="synonym">Panicum italicum</name>
    <dbReference type="NCBI Taxonomy" id="4555"/>
    <lineage>
        <taxon>Eukaryota</taxon>
        <taxon>Viridiplantae</taxon>
        <taxon>Streptophyta</taxon>
        <taxon>Embryophyta</taxon>
        <taxon>Tracheophyta</taxon>
        <taxon>Spermatophyta</taxon>
        <taxon>Magnoliopsida</taxon>
        <taxon>Liliopsida</taxon>
        <taxon>Poales</taxon>
        <taxon>Poaceae</taxon>
        <taxon>PACMAD clade</taxon>
        <taxon>Panicoideae</taxon>
        <taxon>Panicodae</taxon>
        <taxon>Paniceae</taxon>
        <taxon>Cenchrinae</taxon>
        <taxon>Setaria</taxon>
    </lineage>
</organism>
<dbReference type="InParanoid" id="K3ZZ28"/>